<evidence type="ECO:0000313" key="1">
    <source>
        <dbReference type="EMBL" id="MRV76407.1"/>
    </source>
</evidence>
<evidence type="ECO:0008006" key="3">
    <source>
        <dbReference type="Google" id="ProtNLM"/>
    </source>
</evidence>
<dbReference type="AlphaFoldDB" id="A0A7X2IUL4"/>
<sequence length="682" mass="75948">MSDKLLPLRNFLREVLYAYHGRYPSNEKINTEAILKSPGKFGLRPVRKGESRLGSLMIWPKSAALVAEDGNDTNTAFSLQKIAVWYPSTKNCGALETITVDKLVSQTTSLTDIRYFQPIHPRLFWNSWIDSDDGSEQPVTLETGKLYRFRLAFSALDFNAQKNGADNPREKIELQQTEDYLPDFEPYNITVVPVGKFRTRKPLLSMVTISRDTLTRTLIQDKITTRKLNEMSREHNAIKFEDGDNTILSSAFIPIEPGCISFVVVVSSKATRRLVTSWRVNAMVGDQDATQCVTTSISRSVGPSAMPWFEVSDEKQAVARLGILDFEDFAIGSFQKARDADQDPISWVLKGPLERALRDLSEYINDNIGSDALDLKLVSRELTKTLFDCATNGDSDEDPCDGNIALQELRSLASTSKNDRVQVNLRNIVANRNYYAPVQLISYSESEALGKYLDFVQPLPIPLPPVLGPTKCISDWTSGLIVTDAAFTETWRRTLVPSIVEPLHHRSPATFDDLNLLKGYLTSSSPMCERPEALVLLAHHGRGFLADTQKRKRIEGIPAEQVSRKFKNGSVGILMACSLGAIGDKDNDGAMFLERLNEKNMRAAVISPVIVPGRLAARFLENVKTVASKLEKDTTLSEIFRLARQRILNGPDPQDNNEAVRIAANFLMIVGDPDTSICGAIK</sequence>
<gene>
    <name evidence="1" type="ORF">GJ700_32320</name>
</gene>
<dbReference type="Proteomes" id="UP000446768">
    <property type="component" value="Unassembled WGS sequence"/>
</dbReference>
<protein>
    <recommendedName>
        <fullName evidence="3">CHAT domain-containing protein</fullName>
    </recommendedName>
</protein>
<evidence type="ECO:0000313" key="2">
    <source>
        <dbReference type="Proteomes" id="UP000446768"/>
    </source>
</evidence>
<dbReference type="RefSeq" id="WP_154381890.1">
    <property type="nucleotide sequence ID" value="NZ_WKJJ01000032.1"/>
</dbReference>
<proteinExistence type="predicted"/>
<keyword evidence="2" id="KW-1185">Reference proteome</keyword>
<comment type="caution">
    <text evidence="1">The sequence shown here is derived from an EMBL/GenBank/DDBJ whole genome shotgun (WGS) entry which is preliminary data.</text>
</comment>
<name>A0A7X2IUL4_9BURK</name>
<organism evidence="1 2">
    <name type="scientific">Pseudoduganella rivuli</name>
    <dbReference type="NCBI Taxonomy" id="2666085"/>
    <lineage>
        <taxon>Bacteria</taxon>
        <taxon>Pseudomonadati</taxon>
        <taxon>Pseudomonadota</taxon>
        <taxon>Betaproteobacteria</taxon>
        <taxon>Burkholderiales</taxon>
        <taxon>Oxalobacteraceae</taxon>
        <taxon>Telluria group</taxon>
        <taxon>Pseudoduganella</taxon>
    </lineage>
</organism>
<dbReference type="EMBL" id="WKJJ01000032">
    <property type="protein sequence ID" value="MRV76407.1"/>
    <property type="molecule type" value="Genomic_DNA"/>
</dbReference>
<accession>A0A7X2IUL4</accession>
<reference evidence="1 2" key="1">
    <citation type="submission" date="2019-11" db="EMBL/GenBank/DDBJ databases">
        <title>Novel species isolated from a subtropical stream in China.</title>
        <authorList>
            <person name="Lu H."/>
        </authorList>
    </citation>
    <scope>NUCLEOTIDE SEQUENCE [LARGE SCALE GENOMIC DNA]</scope>
    <source>
        <strain evidence="1 2">FT92W</strain>
    </source>
</reference>